<organism evidence="2 3">
    <name type="scientific">Nothophoma quercina</name>
    <dbReference type="NCBI Taxonomy" id="749835"/>
    <lineage>
        <taxon>Eukaryota</taxon>
        <taxon>Fungi</taxon>
        <taxon>Dikarya</taxon>
        <taxon>Ascomycota</taxon>
        <taxon>Pezizomycotina</taxon>
        <taxon>Dothideomycetes</taxon>
        <taxon>Pleosporomycetidae</taxon>
        <taxon>Pleosporales</taxon>
        <taxon>Pleosporineae</taxon>
        <taxon>Didymellaceae</taxon>
        <taxon>Nothophoma</taxon>
    </lineage>
</organism>
<dbReference type="Proteomes" id="UP001521222">
    <property type="component" value="Unassembled WGS sequence"/>
</dbReference>
<proteinExistence type="predicted"/>
<keyword evidence="3" id="KW-1185">Reference proteome</keyword>
<name>A0ABR3R440_9PLEO</name>
<evidence type="ECO:0000313" key="3">
    <source>
        <dbReference type="Proteomes" id="UP001521222"/>
    </source>
</evidence>
<feature type="region of interest" description="Disordered" evidence="1">
    <location>
        <begin position="155"/>
        <end position="225"/>
    </location>
</feature>
<gene>
    <name evidence="2" type="ORF">SLS59_006661</name>
</gene>
<reference evidence="2 3" key="1">
    <citation type="submission" date="2024-02" db="EMBL/GenBank/DDBJ databases">
        <title>De novo assembly and annotation of 12 fungi associated with fruit tree decline syndrome in Ontario, Canada.</title>
        <authorList>
            <person name="Sulman M."/>
            <person name="Ellouze W."/>
            <person name="Ilyukhin E."/>
        </authorList>
    </citation>
    <scope>NUCLEOTIDE SEQUENCE [LARGE SCALE GENOMIC DNA]</scope>
    <source>
        <strain evidence="2 3">M97-236</strain>
    </source>
</reference>
<accession>A0ABR3R440</accession>
<evidence type="ECO:0000256" key="1">
    <source>
        <dbReference type="SAM" id="MobiDB-lite"/>
    </source>
</evidence>
<dbReference type="EMBL" id="JAKIXB020000021">
    <property type="protein sequence ID" value="KAL1599209.1"/>
    <property type="molecule type" value="Genomic_DNA"/>
</dbReference>
<evidence type="ECO:0000313" key="2">
    <source>
        <dbReference type="EMBL" id="KAL1599209.1"/>
    </source>
</evidence>
<sequence length="225" mass="24725">MLTTSVIVYFFNSLSKPAVSLRLYARGWGPATIVQSLNEHRIVEPPYLRNTCSVKCTTAIKNGRKIHGEDWEAKHRAIFADAEDCRATDLIRADENETVDYYVHALGVNLKQHPCGADAGIFTACVKYCVANQAPFTMSNVHELALALQDGHTIEHPASPEQSNVFPPPQLRGVKEEEAEDDETVDDVPSSPSPLAQRKVHMQTPGAIGFTAVNGSQDHEGEDDE</sequence>
<protein>
    <submittedName>
        <fullName evidence="2">Uncharacterized protein</fullName>
    </submittedName>
</protein>
<feature type="compositionally biased region" description="Acidic residues" evidence="1">
    <location>
        <begin position="177"/>
        <end position="186"/>
    </location>
</feature>
<comment type="caution">
    <text evidence="2">The sequence shown here is derived from an EMBL/GenBank/DDBJ whole genome shotgun (WGS) entry which is preliminary data.</text>
</comment>